<dbReference type="Proteomes" id="UP000712281">
    <property type="component" value="Unassembled WGS sequence"/>
</dbReference>
<dbReference type="AlphaFoldDB" id="A0A8S9JCS9"/>
<evidence type="ECO:0000313" key="1">
    <source>
        <dbReference type="EMBL" id="KAF2579212.1"/>
    </source>
</evidence>
<dbReference type="EMBL" id="QGKY02000089">
    <property type="protein sequence ID" value="KAF2609599.1"/>
    <property type="molecule type" value="Genomic_DNA"/>
</dbReference>
<name>A0A8S9JCS9_BRACR</name>
<evidence type="ECO:0000313" key="3">
    <source>
        <dbReference type="Proteomes" id="UP000712281"/>
    </source>
</evidence>
<comment type="caution">
    <text evidence="1">The sequence shown here is derived from an EMBL/GenBank/DDBJ whole genome shotgun (WGS) entry which is preliminary data.</text>
</comment>
<dbReference type="EMBL" id="QGKW02001660">
    <property type="protein sequence ID" value="KAF2579212.1"/>
    <property type="molecule type" value="Genomic_DNA"/>
</dbReference>
<evidence type="ECO:0000313" key="2">
    <source>
        <dbReference type="EMBL" id="KAF2609599.1"/>
    </source>
</evidence>
<organism evidence="1 3">
    <name type="scientific">Brassica cretica</name>
    <name type="common">Mustard</name>
    <dbReference type="NCBI Taxonomy" id="69181"/>
    <lineage>
        <taxon>Eukaryota</taxon>
        <taxon>Viridiplantae</taxon>
        <taxon>Streptophyta</taxon>
        <taxon>Embryophyta</taxon>
        <taxon>Tracheophyta</taxon>
        <taxon>Spermatophyta</taxon>
        <taxon>Magnoliopsida</taxon>
        <taxon>eudicotyledons</taxon>
        <taxon>Gunneridae</taxon>
        <taxon>Pentapetalae</taxon>
        <taxon>rosids</taxon>
        <taxon>malvids</taxon>
        <taxon>Brassicales</taxon>
        <taxon>Brassicaceae</taxon>
        <taxon>Brassiceae</taxon>
        <taxon>Brassica</taxon>
    </lineage>
</organism>
<protein>
    <submittedName>
        <fullName evidence="1">Uncharacterized protein</fullName>
    </submittedName>
</protein>
<sequence>MGLEGYFWKDSAKEVRDCFTFGSRSIAMGNVEHASTFVMSALWDWLQGSNRDDKGVLNFVKFCKRIGGYSDTKDMFSRV</sequence>
<gene>
    <name evidence="1" type="ORF">F2Q68_00002019</name>
    <name evidence="2" type="ORF">F2Q70_00008961</name>
</gene>
<reference evidence="1" key="1">
    <citation type="submission" date="2019-12" db="EMBL/GenBank/DDBJ databases">
        <title>Genome sequencing and annotation of Brassica cretica.</title>
        <authorList>
            <person name="Studholme D.J."/>
            <person name="Sarris P.F."/>
        </authorList>
    </citation>
    <scope>NUCLEOTIDE SEQUENCE</scope>
    <source>
        <strain evidence="1">PFS-001/15</strain>
        <strain evidence="2">PFS-102/07</strain>
        <tissue evidence="1">Leaf</tissue>
    </source>
</reference>
<proteinExistence type="predicted"/>
<accession>A0A8S9JCS9</accession>